<dbReference type="InterPro" id="IPR015943">
    <property type="entry name" value="WD40/YVTN_repeat-like_dom_sf"/>
</dbReference>
<dbReference type="Pfam" id="PF23568">
    <property type="entry name" value="ARM_LIN"/>
    <property type="match status" value="1"/>
</dbReference>
<organism evidence="6 7">
    <name type="scientific">Zingiber officinale</name>
    <name type="common">Ginger</name>
    <name type="synonym">Amomum zingiber</name>
    <dbReference type="NCBI Taxonomy" id="94328"/>
    <lineage>
        <taxon>Eukaryota</taxon>
        <taxon>Viridiplantae</taxon>
        <taxon>Streptophyta</taxon>
        <taxon>Embryophyta</taxon>
        <taxon>Tracheophyta</taxon>
        <taxon>Spermatophyta</taxon>
        <taxon>Magnoliopsida</taxon>
        <taxon>Liliopsida</taxon>
        <taxon>Zingiberales</taxon>
        <taxon>Zingiberaceae</taxon>
        <taxon>Zingiber</taxon>
    </lineage>
</organism>
<accession>A0A8J5F2M3</accession>
<name>A0A8J5F2M3_ZINOF</name>
<dbReference type="SMART" id="SM00320">
    <property type="entry name" value="WD40"/>
    <property type="match status" value="2"/>
</dbReference>
<dbReference type="SUPFAM" id="SSF48371">
    <property type="entry name" value="ARM repeat"/>
    <property type="match status" value="1"/>
</dbReference>
<evidence type="ECO:0000259" key="5">
    <source>
        <dbReference type="Pfam" id="PF23654"/>
    </source>
</evidence>
<evidence type="ECO:0000259" key="3">
    <source>
        <dbReference type="Pfam" id="PF23568"/>
    </source>
</evidence>
<evidence type="ECO:0000313" key="6">
    <source>
        <dbReference type="EMBL" id="KAG6480500.1"/>
    </source>
</evidence>
<dbReference type="PANTHER" id="PTHR35549">
    <property type="entry name" value="OS04G0584500 PROTEIN"/>
    <property type="match status" value="1"/>
</dbReference>
<dbReference type="InterPro" id="IPR036322">
    <property type="entry name" value="WD40_repeat_dom_sf"/>
</dbReference>
<dbReference type="EMBL" id="JACMSC010000017">
    <property type="protein sequence ID" value="KAG6480500.1"/>
    <property type="molecule type" value="Genomic_DNA"/>
</dbReference>
<protein>
    <recommendedName>
        <fullName evidence="8">E3 ubiquitin-protein ligase LIN-1</fullName>
    </recommendedName>
</protein>
<feature type="domain" description="Putative E3 ubiquitin-protein ligase LIN ARM repeats" evidence="5">
    <location>
        <begin position="571"/>
        <end position="731"/>
    </location>
</feature>
<feature type="compositionally biased region" description="Pro residues" evidence="2">
    <location>
        <begin position="57"/>
        <end position="71"/>
    </location>
</feature>
<evidence type="ECO:0000313" key="7">
    <source>
        <dbReference type="Proteomes" id="UP000734854"/>
    </source>
</evidence>
<comment type="caution">
    <text evidence="6">The sequence shown here is derived from an EMBL/GenBank/DDBJ whole genome shotgun (WGS) entry which is preliminary data.</text>
</comment>
<dbReference type="Gene3D" id="1.25.10.10">
    <property type="entry name" value="Leucine-rich Repeat Variant"/>
    <property type="match status" value="1"/>
</dbReference>
<dbReference type="InterPro" id="IPR056512">
    <property type="entry name" value="LIN_N"/>
</dbReference>
<dbReference type="InterPro" id="IPR016024">
    <property type="entry name" value="ARM-type_fold"/>
</dbReference>
<evidence type="ECO:0000256" key="1">
    <source>
        <dbReference type="PROSITE-ProRule" id="PRU00221"/>
    </source>
</evidence>
<dbReference type="InterPro" id="IPR055566">
    <property type="entry name" value="ARM_LIN"/>
</dbReference>
<reference evidence="6 7" key="1">
    <citation type="submission" date="2020-08" db="EMBL/GenBank/DDBJ databases">
        <title>Plant Genome Project.</title>
        <authorList>
            <person name="Zhang R.-G."/>
        </authorList>
    </citation>
    <scope>NUCLEOTIDE SEQUENCE [LARGE SCALE GENOMIC DNA]</scope>
    <source>
        <tissue evidence="6">Rhizome</tissue>
    </source>
</reference>
<evidence type="ECO:0000256" key="2">
    <source>
        <dbReference type="SAM" id="MobiDB-lite"/>
    </source>
</evidence>
<feature type="domain" description="Putative E3 ubiquitin-protein ligase LIN ARM-like" evidence="4">
    <location>
        <begin position="733"/>
        <end position="1086"/>
    </location>
</feature>
<feature type="domain" description="Putative E3 ubiquitin-protein ligase LIN N-terminal" evidence="3">
    <location>
        <begin position="84"/>
        <end position="238"/>
    </location>
</feature>
<dbReference type="Proteomes" id="UP000734854">
    <property type="component" value="Unassembled WGS sequence"/>
</dbReference>
<dbReference type="SUPFAM" id="SSF50978">
    <property type="entry name" value="WD40 repeat-like"/>
    <property type="match status" value="1"/>
</dbReference>
<dbReference type="Pfam" id="PF23628">
    <property type="entry name" value="ARM_LIN_C"/>
    <property type="match status" value="1"/>
</dbReference>
<evidence type="ECO:0008006" key="8">
    <source>
        <dbReference type="Google" id="ProtNLM"/>
    </source>
</evidence>
<feature type="region of interest" description="Disordered" evidence="2">
    <location>
        <begin position="49"/>
        <end position="71"/>
    </location>
</feature>
<keyword evidence="7" id="KW-1185">Reference proteome</keyword>
<gene>
    <name evidence="6" type="ORF">ZIOFF_064000</name>
</gene>
<proteinExistence type="predicted"/>
<dbReference type="Pfam" id="PF23654">
    <property type="entry name" value="ARM_LIN_2nd"/>
    <property type="match status" value="1"/>
</dbReference>
<dbReference type="Gene3D" id="2.130.10.10">
    <property type="entry name" value="YVTN repeat-like/Quinoprotein amine dehydrogenase"/>
    <property type="match status" value="1"/>
</dbReference>
<dbReference type="InterPro" id="IPR011989">
    <property type="entry name" value="ARM-like"/>
</dbReference>
<evidence type="ECO:0000259" key="4">
    <source>
        <dbReference type="Pfam" id="PF23628"/>
    </source>
</evidence>
<dbReference type="InterPro" id="IPR056514">
    <property type="entry name" value="ARM_LIN_2nd"/>
</dbReference>
<keyword evidence="1" id="KW-0853">WD repeat</keyword>
<feature type="repeat" description="WD" evidence="1">
    <location>
        <begin position="1150"/>
        <end position="1183"/>
    </location>
</feature>
<dbReference type="InterPro" id="IPR001680">
    <property type="entry name" value="WD40_rpt"/>
</dbReference>
<dbReference type="PANTHER" id="PTHR35549:SF2">
    <property type="entry name" value="TRANSDUCIN_WD40 REPEAT-LIKE SUPERFAMILY PROTEIN"/>
    <property type="match status" value="1"/>
</dbReference>
<dbReference type="Pfam" id="PF00400">
    <property type="entry name" value="WD40"/>
    <property type="match status" value="1"/>
</dbReference>
<sequence length="1389" mass="155461">MSCSRGSCALSFVRMQSRAYVPSTSSLIPSSTASPRLASTRLSSAFQSPMASSLFPSPSPSPPPPPPPPPLPLLCDHSLDLASVRHLIARVNRHFNNFLSDPAARRALHLACGRALAVSHNAFFDFSDHSVLSNLYWGIDNIEAALLPRISPAHRSSRLAAAEKMLQMPALLDEEGSTAGVHNRYLVCCAYFYLALARKLSGDQWQMIMHLLHSLLVSPSCFRKELAPALWRSLFSPSSSSSSSAIGDDDDEEEIARKHVKKYKDWLMYYQVVSYGETPPWTSDCSDDEFGDREAENKHGCTSCASARCFNSLKQVPPGLKFPSESMVYALNVKDAVQLTVEATTSISEDRGHFTEKDDTFLNLDMSFSGEVKENFDIRCLQEMLDESQSDSPVSFYSHDASSEEESDLEERARLVEYPAVFLSTSPEVLASNAGERNHLTECLHYEPVSALPPESLGYSVDKEDYEVSASCLSFRRSPISLEKYSVLDLKDVETSPIYNYYTKARTSPVRSPINELRCFHSFSSTLRTRYNLSEFISRGSFIRRRKNYSTGEKDWYDENSIYGKDNQVEFLGIFEKTVSSMSFQEDQSNEDADLEITTIWQLLKKKNEVKHSSTKQQILDKLLEIISASKKENIIRESVSILLLLISEDKTIIQDIKKKDSHLCNLASALKRNVHEAAIIIYLLNPSPSEIRNLELLPALVEVACSPGGHTKESVVLPLTPSSASIAMIEILVTAFDYVTNNMHLSSISSPQILSKLVNVAMYKNLEEGVPLAAILVRCMHLNGNCKKFLSQFTPVEPFLHLLRSNEKRSKFAALQYFHEILQIPRASGIHLLHQIWQQRSISIMHSLMACIRQTEIEHQLMAANLLLQLDMLEQSSGRSVFKEEAMEVLLEAIAQGKSSRIQILAASILSNIGGTYSWTGEPYTTPWLLKRAGLTSTCSRNMIKNIDWLDPCLQDIEINAWSSKAARSIIKMGDLLFDALEKGIQSKTKIVSHDCLVFLAWLGSEIAIMGSTSAKYSFGTLLTEIAQFLCPGSDLDDRVLSCICLYNYTSGKGKQKLMNFTEGIRESLRRLSSFTWMAEELLRVTDYFLPTKPRVSCVHTQIVEVGQVSMGAATALIFFKGQLCVGHSDGSIRVWDINCQKSMLLWEAKEHKKAVTCFVLSESGDSIISGSSDKTIRLWKMIQKKLECIEVIEMKEPIQKLGTYGDTILIVTCSRGLKVCNASRSFQTLCKSKQIKCFLIAREKVYLGCSDSSILEIDLSDGNKTVIRPPANSWRIHKKPINAIKLYKDWVYSAGAVVEGSCMKNWKKNWQPQISIRMTVQAMEVVEDFIYLNCSSSRSTVQIWLRGQQQKKVGRLAAGCKVTSLLSANDIVYCGTENGLIKGWIPL</sequence>
<dbReference type="PROSITE" id="PS50082">
    <property type="entry name" value="WD_REPEATS_2"/>
    <property type="match status" value="1"/>
</dbReference>
<dbReference type="PROSITE" id="PS50294">
    <property type="entry name" value="WD_REPEATS_REGION"/>
    <property type="match status" value="1"/>
</dbReference>